<name>A0A7W5P5N9_9ACTN</name>
<reference evidence="1 2" key="1">
    <citation type="submission" date="2020-08" db="EMBL/GenBank/DDBJ databases">
        <title>Sequencing the genomes of 1000 actinobacteria strains.</title>
        <authorList>
            <person name="Klenk H.-P."/>
        </authorList>
    </citation>
    <scope>NUCLEOTIDE SEQUENCE [LARGE SCALE GENOMIC DNA]</scope>
    <source>
        <strain evidence="1 2">DSM 11053</strain>
    </source>
</reference>
<gene>
    <name evidence="1" type="ORF">FHX39_000436</name>
</gene>
<protein>
    <submittedName>
        <fullName evidence="1">Uncharacterized protein</fullName>
    </submittedName>
</protein>
<dbReference type="RefSeq" id="WP_183336439.1">
    <property type="nucleotide sequence ID" value="NZ_JACHZG010000001.1"/>
</dbReference>
<dbReference type="AlphaFoldDB" id="A0A7W5P5N9"/>
<evidence type="ECO:0000313" key="2">
    <source>
        <dbReference type="Proteomes" id="UP000565572"/>
    </source>
</evidence>
<proteinExistence type="predicted"/>
<keyword evidence="2" id="KW-1185">Reference proteome</keyword>
<sequence length="74" mass="8025">MSGAAFGLAAMDQPLEEFTDYVMTKGQAAKTAGVAVSTFDELVRLGQGPVTLWAEDVRRWAAAQRAGEPGRRRR</sequence>
<dbReference type="EMBL" id="JACHZG010000001">
    <property type="protein sequence ID" value="MBB3325492.1"/>
    <property type="molecule type" value="Genomic_DNA"/>
</dbReference>
<comment type="caution">
    <text evidence="1">The sequence shown here is derived from an EMBL/GenBank/DDBJ whole genome shotgun (WGS) entry which is preliminary data.</text>
</comment>
<accession>A0A7W5P5N9</accession>
<evidence type="ECO:0000313" key="1">
    <source>
        <dbReference type="EMBL" id="MBB3325492.1"/>
    </source>
</evidence>
<dbReference type="Proteomes" id="UP000565572">
    <property type="component" value="Unassembled WGS sequence"/>
</dbReference>
<organism evidence="1 2">
    <name type="scientific">Microlunatus antarcticus</name>
    <dbReference type="NCBI Taxonomy" id="53388"/>
    <lineage>
        <taxon>Bacteria</taxon>
        <taxon>Bacillati</taxon>
        <taxon>Actinomycetota</taxon>
        <taxon>Actinomycetes</taxon>
        <taxon>Propionibacteriales</taxon>
        <taxon>Propionibacteriaceae</taxon>
        <taxon>Microlunatus</taxon>
    </lineage>
</organism>